<feature type="region of interest" description="Disordered" evidence="7">
    <location>
        <begin position="33"/>
        <end position="157"/>
    </location>
</feature>
<dbReference type="Gene3D" id="1.10.10.60">
    <property type="entry name" value="Homeodomain-like"/>
    <property type="match status" value="1"/>
</dbReference>
<dbReference type="InterPro" id="IPR017970">
    <property type="entry name" value="Homeobox_CS"/>
</dbReference>
<feature type="compositionally biased region" description="Basic and acidic residues" evidence="7">
    <location>
        <begin position="116"/>
        <end position="139"/>
    </location>
</feature>
<feature type="domain" description="Homeobox" evidence="8">
    <location>
        <begin position="165"/>
        <end position="216"/>
    </location>
</feature>
<evidence type="ECO:0000256" key="1">
    <source>
        <dbReference type="ARBA" id="ARBA00004123"/>
    </source>
</evidence>
<sequence length="352" mass="39516">MCDPAIQQIQTQIHTGRQRDTMDPFNQFKREVTGFPSLGVDEDREELRESKQVGMSLTRDHAAEEAGAEFAPQQQAAGIQIKKEGDSHGDDNHGDGDGEEGAGDVRAGYPWPAGSKTRDVKPEEPKPEEPKPEEPRPEGRLPPAAAPAPGPARGGRWPVGRLIKFTPQQMRQLESLFQTTHYPSTTTRQELSRFMNVPVARLQVWFKNRRAKLRRQRRALRHRNMPPMATVPPSIINMGRPYRGIFIRQLNFVWIFQEPVMPGPPRPPMQPFPPMFLFPQPWFCLAFPPYGCPPPFLPYGYLPPFPPYGCPPLFLPSGCLPFSLPFGCPPPFPRYGCPPMAHPGAVPPLALL</sequence>
<dbReference type="PANTHER" id="PTHR24329">
    <property type="entry name" value="HOMEOBOX PROTEIN ARISTALESS"/>
    <property type="match status" value="1"/>
</dbReference>
<reference evidence="10" key="1">
    <citation type="submission" date="2025-08" db="UniProtKB">
        <authorList>
            <consortium name="RefSeq"/>
        </authorList>
    </citation>
    <scope>IDENTIFICATION</scope>
    <source>
        <tissue evidence="10">Whole blood</tissue>
    </source>
</reference>
<evidence type="ECO:0000256" key="6">
    <source>
        <dbReference type="RuleBase" id="RU000682"/>
    </source>
</evidence>
<dbReference type="SUPFAM" id="SSF46689">
    <property type="entry name" value="Homeodomain-like"/>
    <property type="match status" value="1"/>
</dbReference>
<protein>
    <submittedName>
        <fullName evidence="10">Homeobox protein ESX1-like</fullName>
    </submittedName>
</protein>
<comment type="subcellular location">
    <subcellularLocation>
        <location evidence="1 5 6">Nucleus</location>
    </subcellularLocation>
</comment>
<feature type="DNA-binding region" description="Homeobox" evidence="5">
    <location>
        <begin position="167"/>
        <end position="217"/>
    </location>
</feature>
<dbReference type="GO" id="GO:0000981">
    <property type="term" value="F:DNA-binding transcription factor activity, RNA polymerase II-specific"/>
    <property type="evidence" value="ECO:0007669"/>
    <property type="project" value="InterPro"/>
</dbReference>
<name>A0A9W2UPJ1_PANPR</name>
<evidence type="ECO:0000256" key="3">
    <source>
        <dbReference type="ARBA" id="ARBA00023155"/>
    </source>
</evidence>
<dbReference type="PROSITE" id="PS00027">
    <property type="entry name" value="HOMEOBOX_1"/>
    <property type="match status" value="1"/>
</dbReference>
<evidence type="ECO:0000259" key="8">
    <source>
        <dbReference type="PROSITE" id="PS50071"/>
    </source>
</evidence>
<proteinExistence type="predicted"/>
<dbReference type="Proteomes" id="UP001165780">
    <property type="component" value="Unplaced"/>
</dbReference>
<dbReference type="InterPro" id="IPR009057">
    <property type="entry name" value="Homeodomain-like_sf"/>
</dbReference>
<dbReference type="AlphaFoldDB" id="A0A9W2UPJ1"/>
<keyword evidence="2 5" id="KW-0238">DNA-binding</keyword>
<organism evidence="9 10">
    <name type="scientific">Panthera pardus</name>
    <name type="common">Leopard</name>
    <name type="synonym">Felis pardus</name>
    <dbReference type="NCBI Taxonomy" id="9691"/>
    <lineage>
        <taxon>Eukaryota</taxon>
        <taxon>Metazoa</taxon>
        <taxon>Chordata</taxon>
        <taxon>Craniata</taxon>
        <taxon>Vertebrata</taxon>
        <taxon>Euteleostomi</taxon>
        <taxon>Mammalia</taxon>
        <taxon>Eutheria</taxon>
        <taxon>Laurasiatheria</taxon>
        <taxon>Carnivora</taxon>
        <taxon>Feliformia</taxon>
        <taxon>Felidae</taxon>
        <taxon>Pantherinae</taxon>
        <taxon>Panthera</taxon>
    </lineage>
</organism>
<keyword evidence="9" id="KW-1185">Reference proteome</keyword>
<dbReference type="InterPro" id="IPR001356">
    <property type="entry name" value="HD"/>
</dbReference>
<evidence type="ECO:0000313" key="9">
    <source>
        <dbReference type="Proteomes" id="UP001165780"/>
    </source>
</evidence>
<keyword evidence="3 5" id="KW-0371">Homeobox</keyword>
<evidence type="ECO:0000256" key="2">
    <source>
        <dbReference type="ARBA" id="ARBA00023125"/>
    </source>
</evidence>
<dbReference type="PANTHER" id="PTHR24329:SF540">
    <property type="entry name" value="HOMEOBOX DOMAIN-CONTAINING PROTEIN"/>
    <property type="match status" value="1"/>
</dbReference>
<accession>A0A9W2UPJ1</accession>
<dbReference type="GO" id="GO:0000977">
    <property type="term" value="F:RNA polymerase II transcription regulatory region sequence-specific DNA binding"/>
    <property type="evidence" value="ECO:0007669"/>
    <property type="project" value="TreeGrafter"/>
</dbReference>
<dbReference type="InterPro" id="IPR050649">
    <property type="entry name" value="Paired_Homeobox_TFs"/>
</dbReference>
<evidence type="ECO:0000256" key="7">
    <source>
        <dbReference type="SAM" id="MobiDB-lite"/>
    </source>
</evidence>
<feature type="compositionally biased region" description="Basic and acidic residues" evidence="7">
    <location>
        <begin position="81"/>
        <end position="96"/>
    </location>
</feature>
<dbReference type="Pfam" id="PF00046">
    <property type="entry name" value="Homeodomain"/>
    <property type="match status" value="1"/>
</dbReference>
<dbReference type="SMART" id="SM00389">
    <property type="entry name" value="HOX"/>
    <property type="match status" value="1"/>
</dbReference>
<dbReference type="GeneID" id="109250688"/>
<evidence type="ECO:0000313" key="10">
    <source>
        <dbReference type="RefSeq" id="XP_053748075.1"/>
    </source>
</evidence>
<dbReference type="RefSeq" id="XP_053748075.1">
    <property type="nucleotide sequence ID" value="XM_053892100.1"/>
</dbReference>
<evidence type="ECO:0000256" key="5">
    <source>
        <dbReference type="PROSITE-ProRule" id="PRU00108"/>
    </source>
</evidence>
<gene>
    <name evidence="10" type="primary">LOC109250688</name>
</gene>
<keyword evidence="4 5" id="KW-0539">Nucleus</keyword>
<dbReference type="GO" id="GO:0005634">
    <property type="term" value="C:nucleus"/>
    <property type="evidence" value="ECO:0007669"/>
    <property type="project" value="UniProtKB-SubCell"/>
</dbReference>
<dbReference type="PROSITE" id="PS50071">
    <property type="entry name" value="HOMEOBOX_2"/>
    <property type="match status" value="1"/>
</dbReference>
<dbReference type="CDD" id="cd00086">
    <property type="entry name" value="homeodomain"/>
    <property type="match status" value="1"/>
</dbReference>
<evidence type="ECO:0000256" key="4">
    <source>
        <dbReference type="ARBA" id="ARBA00023242"/>
    </source>
</evidence>